<evidence type="ECO:0000313" key="6">
    <source>
        <dbReference type="EMBL" id="MCL6282588.1"/>
    </source>
</evidence>
<evidence type="ECO:0000256" key="1">
    <source>
        <dbReference type="ARBA" id="ARBA00023015"/>
    </source>
</evidence>
<keyword evidence="3" id="KW-0804">Transcription</keyword>
<reference evidence="6" key="1">
    <citation type="submission" date="2022-05" db="EMBL/GenBank/DDBJ databases">
        <authorList>
            <person name="Park J.-S."/>
        </authorList>
    </citation>
    <scope>NUCLEOTIDE SEQUENCE</scope>
    <source>
        <strain evidence="6">2012CJ41-6</strain>
    </source>
</reference>
<accession>A0ABT0PYE0</accession>
<proteinExistence type="predicted"/>
<dbReference type="InterPro" id="IPR041674">
    <property type="entry name" value="TetR_C_22"/>
</dbReference>
<dbReference type="InterPro" id="IPR001647">
    <property type="entry name" value="HTH_TetR"/>
</dbReference>
<dbReference type="EMBL" id="JAMFMB010000003">
    <property type="protein sequence ID" value="MCL6282588.1"/>
    <property type="molecule type" value="Genomic_DNA"/>
</dbReference>
<evidence type="ECO:0000256" key="2">
    <source>
        <dbReference type="ARBA" id="ARBA00023125"/>
    </source>
</evidence>
<name>A0ABT0PYE0_9RHOB</name>
<protein>
    <submittedName>
        <fullName evidence="6">TetR/AcrR family transcriptional regulator</fullName>
    </submittedName>
</protein>
<keyword evidence="7" id="KW-1185">Reference proteome</keyword>
<dbReference type="Pfam" id="PF17928">
    <property type="entry name" value="TetR_C_22"/>
    <property type="match status" value="1"/>
</dbReference>
<sequence>MARTLPRREPVRAPIQKRSQKRVELILNAAKKLAQEKGTAGIKMGDIAKTAGVTMGSIYQYFPNKRAIVAELATAYLDDNTRKNQEILSDRPNSLAELSRTTVKLVNQYYDLGRKDPVASDIWLGYATDKELQTIDANDTLRNRDAVFAASKHLFREEAYDRANRALLLIISLGGAAVATALQHDEEEGRRILDDAIEMLLAAWDVSILPLGHDT</sequence>
<dbReference type="PROSITE" id="PS50977">
    <property type="entry name" value="HTH_TETR_2"/>
    <property type="match status" value="1"/>
</dbReference>
<keyword evidence="2 4" id="KW-0238">DNA-binding</keyword>
<dbReference type="PANTHER" id="PTHR30055">
    <property type="entry name" value="HTH-TYPE TRANSCRIPTIONAL REGULATOR RUTR"/>
    <property type="match status" value="1"/>
</dbReference>
<dbReference type="Proteomes" id="UP001203880">
    <property type="component" value="Unassembled WGS sequence"/>
</dbReference>
<dbReference type="RefSeq" id="WP_249706838.1">
    <property type="nucleotide sequence ID" value="NZ_JAMFMB010000003.1"/>
</dbReference>
<evidence type="ECO:0000259" key="5">
    <source>
        <dbReference type="PROSITE" id="PS50977"/>
    </source>
</evidence>
<dbReference type="InterPro" id="IPR009057">
    <property type="entry name" value="Homeodomain-like_sf"/>
</dbReference>
<dbReference type="PRINTS" id="PR00455">
    <property type="entry name" value="HTHTETR"/>
</dbReference>
<comment type="caution">
    <text evidence="6">The sequence shown here is derived from an EMBL/GenBank/DDBJ whole genome shotgun (WGS) entry which is preliminary data.</text>
</comment>
<dbReference type="Gene3D" id="1.10.357.10">
    <property type="entry name" value="Tetracycline Repressor, domain 2"/>
    <property type="match status" value="1"/>
</dbReference>
<organism evidence="6 7">
    <name type="scientific">Ruegeria spongiae</name>
    <dbReference type="NCBI Taxonomy" id="2942209"/>
    <lineage>
        <taxon>Bacteria</taxon>
        <taxon>Pseudomonadati</taxon>
        <taxon>Pseudomonadota</taxon>
        <taxon>Alphaproteobacteria</taxon>
        <taxon>Rhodobacterales</taxon>
        <taxon>Roseobacteraceae</taxon>
        <taxon>Ruegeria</taxon>
    </lineage>
</organism>
<feature type="domain" description="HTH tetR-type" evidence="5">
    <location>
        <begin position="20"/>
        <end position="80"/>
    </location>
</feature>
<evidence type="ECO:0000256" key="4">
    <source>
        <dbReference type="PROSITE-ProRule" id="PRU00335"/>
    </source>
</evidence>
<dbReference type="Pfam" id="PF00440">
    <property type="entry name" value="TetR_N"/>
    <property type="match status" value="1"/>
</dbReference>
<keyword evidence="1" id="KW-0805">Transcription regulation</keyword>
<dbReference type="InterPro" id="IPR050109">
    <property type="entry name" value="HTH-type_TetR-like_transc_reg"/>
</dbReference>
<dbReference type="SUPFAM" id="SSF46689">
    <property type="entry name" value="Homeodomain-like"/>
    <property type="match status" value="1"/>
</dbReference>
<evidence type="ECO:0000256" key="3">
    <source>
        <dbReference type="ARBA" id="ARBA00023163"/>
    </source>
</evidence>
<gene>
    <name evidence="6" type="ORF">M3P21_03515</name>
</gene>
<feature type="DNA-binding region" description="H-T-H motif" evidence="4">
    <location>
        <begin position="43"/>
        <end position="62"/>
    </location>
</feature>
<dbReference type="PANTHER" id="PTHR30055:SF234">
    <property type="entry name" value="HTH-TYPE TRANSCRIPTIONAL REGULATOR BETI"/>
    <property type="match status" value="1"/>
</dbReference>
<evidence type="ECO:0000313" key="7">
    <source>
        <dbReference type="Proteomes" id="UP001203880"/>
    </source>
</evidence>